<evidence type="ECO:0008006" key="3">
    <source>
        <dbReference type="Google" id="ProtNLM"/>
    </source>
</evidence>
<organism evidence="1 2">
    <name type="scientific">Paenibacillus tianjinensis</name>
    <dbReference type="NCBI Taxonomy" id="2810347"/>
    <lineage>
        <taxon>Bacteria</taxon>
        <taxon>Bacillati</taxon>
        <taxon>Bacillota</taxon>
        <taxon>Bacilli</taxon>
        <taxon>Bacillales</taxon>
        <taxon>Paenibacillaceae</taxon>
        <taxon>Paenibacillus</taxon>
    </lineage>
</organism>
<gene>
    <name evidence="1" type="ORF">JRJ22_15130</name>
</gene>
<sequence>MATSRHNITLDPEVYEEFCRYAGKKGIKISTWVNQQMKEFIEEEKMIEEFRKKRS</sequence>
<evidence type="ECO:0000313" key="2">
    <source>
        <dbReference type="Proteomes" id="UP000663452"/>
    </source>
</evidence>
<proteinExistence type="predicted"/>
<protein>
    <recommendedName>
        <fullName evidence="3">Uracil-DNA glycosylase</fullName>
    </recommendedName>
</protein>
<name>A0ABX7L6R1_9BACL</name>
<keyword evidence="2" id="KW-1185">Reference proteome</keyword>
<evidence type="ECO:0000313" key="1">
    <source>
        <dbReference type="EMBL" id="QSF42649.1"/>
    </source>
</evidence>
<reference evidence="1 2" key="1">
    <citation type="submission" date="2021-02" db="EMBL/GenBank/DDBJ databases">
        <title>Paenibacillus tianjinensis sp. nov.</title>
        <authorList>
            <person name="Liu H."/>
        </authorList>
    </citation>
    <scope>NUCLEOTIDE SEQUENCE [LARGE SCALE GENOMIC DNA]</scope>
    <source>
        <strain evidence="1 2">TB2019</strain>
    </source>
</reference>
<dbReference type="EMBL" id="CP070969">
    <property type="protein sequence ID" value="QSF42649.1"/>
    <property type="molecule type" value="Genomic_DNA"/>
</dbReference>
<dbReference type="RefSeq" id="WP_206100338.1">
    <property type="nucleotide sequence ID" value="NZ_CP070969.1"/>
</dbReference>
<dbReference type="Proteomes" id="UP000663452">
    <property type="component" value="Chromosome"/>
</dbReference>
<accession>A0ABX7L6R1</accession>